<keyword evidence="4" id="KW-0349">Heme</keyword>
<proteinExistence type="inferred from homology"/>
<dbReference type="InterPro" id="IPR037217">
    <property type="entry name" value="Trp/Indoleamine_2_3_dOase-like"/>
</dbReference>
<reference evidence="5 6" key="1">
    <citation type="submission" date="2018-11" db="EMBL/GenBank/DDBJ databases">
        <authorList>
            <consortium name="Pathogen Informatics"/>
        </authorList>
    </citation>
    <scope>NUCLEOTIDE SEQUENCE [LARGE SCALE GENOMIC DNA]</scope>
</reference>
<evidence type="ECO:0000313" key="7">
    <source>
        <dbReference type="WBParaSite" id="HPBE_0002130401-mRNA-1"/>
    </source>
</evidence>
<keyword evidence="2 4" id="KW-0479">Metal-binding</keyword>
<dbReference type="WBParaSite" id="HPBE_0002130401-mRNA-1">
    <property type="protein sequence ID" value="HPBE_0002130401-mRNA-1"/>
    <property type="gene ID" value="HPBE_0002130401"/>
</dbReference>
<evidence type="ECO:0000256" key="3">
    <source>
        <dbReference type="ARBA" id="ARBA00023004"/>
    </source>
</evidence>
<dbReference type="GO" id="GO:0020037">
    <property type="term" value="F:heme binding"/>
    <property type="evidence" value="ECO:0007669"/>
    <property type="project" value="InterPro"/>
</dbReference>
<evidence type="ECO:0000313" key="5">
    <source>
        <dbReference type="EMBL" id="VDP24378.1"/>
    </source>
</evidence>
<comment type="similarity">
    <text evidence="1">Belongs to the indoleamine 2,3-dioxygenase family.</text>
</comment>
<dbReference type="GO" id="GO:0004833">
    <property type="term" value="F:L-tryptophan 2,3-dioxygenase activity"/>
    <property type="evidence" value="ECO:0007669"/>
    <property type="project" value="TreeGrafter"/>
</dbReference>
<dbReference type="PANTHER" id="PTHR28657">
    <property type="entry name" value="INDOLEAMINE 2,3-DIOXYGENASE"/>
    <property type="match status" value="1"/>
</dbReference>
<dbReference type="GO" id="GO:0034354">
    <property type="term" value="P:'de novo' NAD+ biosynthetic process from L-tryptophan"/>
    <property type="evidence" value="ECO:0007669"/>
    <property type="project" value="TreeGrafter"/>
</dbReference>
<dbReference type="Gene3D" id="1.20.58.480">
    <property type="match status" value="1"/>
</dbReference>
<dbReference type="GO" id="GO:0046872">
    <property type="term" value="F:metal ion binding"/>
    <property type="evidence" value="ECO:0007669"/>
    <property type="project" value="UniProtKB-KW"/>
</dbReference>
<accession>A0A3P8CSW1</accession>
<dbReference type="GO" id="GO:0033754">
    <property type="term" value="F:indoleamine 2,3-dioxygenase activity"/>
    <property type="evidence" value="ECO:0007669"/>
    <property type="project" value="TreeGrafter"/>
</dbReference>
<dbReference type="OrthoDB" id="10262710at2759"/>
<keyword evidence="6" id="KW-1185">Reference proteome</keyword>
<protein>
    <submittedName>
        <fullName evidence="7">Indoleamine 2,3-dioxygenase 2</fullName>
    </submittedName>
</protein>
<evidence type="ECO:0000256" key="2">
    <source>
        <dbReference type="ARBA" id="ARBA00022723"/>
    </source>
</evidence>
<accession>A0A183GFU8</accession>
<evidence type="ECO:0000256" key="4">
    <source>
        <dbReference type="PIRSR" id="PIRSR600898-1"/>
    </source>
</evidence>
<gene>
    <name evidence="5" type="ORF">HPBE_LOCUS21303</name>
</gene>
<dbReference type="SUPFAM" id="SSF140959">
    <property type="entry name" value="Indolic compounds 2,3-dioxygenase-like"/>
    <property type="match status" value="1"/>
</dbReference>
<evidence type="ECO:0000256" key="1">
    <source>
        <dbReference type="ARBA" id="ARBA00007119"/>
    </source>
</evidence>
<feature type="binding site" description="proximal binding residue" evidence="4">
    <location>
        <position position="258"/>
    </location>
    <ligand>
        <name>heme b</name>
        <dbReference type="ChEBI" id="CHEBI:60344"/>
    </ligand>
    <ligandPart>
        <name>Fe</name>
        <dbReference type="ChEBI" id="CHEBI:18248"/>
    </ligandPart>
</feature>
<organism evidence="6 7">
    <name type="scientific">Heligmosomoides polygyrus</name>
    <name type="common">Parasitic roundworm</name>
    <dbReference type="NCBI Taxonomy" id="6339"/>
    <lineage>
        <taxon>Eukaryota</taxon>
        <taxon>Metazoa</taxon>
        <taxon>Ecdysozoa</taxon>
        <taxon>Nematoda</taxon>
        <taxon>Chromadorea</taxon>
        <taxon>Rhabditida</taxon>
        <taxon>Rhabditina</taxon>
        <taxon>Rhabditomorpha</taxon>
        <taxon>Strongyloidea</taxon>
        <taxon>Heligmosomidae</taxon>
        <taxon>Heligmosomoides</taxon>
    </lineage>
</organism>
<dbReference type="GO" id="GO:0019441">
    <property type="term" value="P:L-tryptophan catabolic process to kynurenine"/>
    <property type="evidence" value="ECO:0007669"/>
    <property type="project" value="InterPro"/>
</dbReference>
<evidence type="ECO:0000313" key="6">
    <source>
        <dbReference type="Proteomes" id="UP000050761"/>
    </source>
</evidence>
<dbReference type="AlphaFoldDB" id="A0A183GFU8"/>
<keyword evidence="3 4" id="KW-0408">Iron</keyword>
<dbReference type="InterPro" id="IPR000898">
    <property type="entry name" value="Indolamine_dOase"/>
</dbReference>
<name>A0A183GFU8_HELPZ</name>
<sequence>MSALLQSRRLREVVHCMPELTTEKLATYEDWRLAHLLLVTITSGYLWSGDPEEAPLILPRNLCTPLMAVSKRLGMPPVICHGSACLANWNLIDPSEPFSPDNLRLNAFIFLESRANHWFFVVTAQIEKDFAPCIYDIVRATYFSKENSLQYIENALHSIQESLTKATLTMKRLPEHLTPSEFFHQLRPFLLGYNEGSLKQNGIIFEGDERKFLTEQREYMPREHRELIQWIEKESPVRKTAQGRQQALDALLVFRSVHLNTVALYILTQINGSATATGTGGTSFMKFLKKVKADTK</sequence>
<dbReference type="PANTHER" id="PTHR28657:SF5">
    <property type="entry name" value="INDOLEAMINE 2,3-DIOXYGENASE"/>
    <property type="match status" value="1"/>
</dbReference>
<dbReference type="EMBL" id="UZAH01032879">
    <property type="protein sequence ID" value="VDP24378.1"/>
    <property type="molecule type" value="Genomic_DNA"/>
</dbReference>
<dbReference type="Proteomes" id="UP000050761">
    <property type="component" value="Unassembled WGS sequence"/>
</dbReference>
<reference evidence="7" key="2">
    <citation type="submission" date="2019-09" db="UniProtKB">
        <authorList>
            <consortium name="WormBaseParasite"/>
        </authorList>
    </citation>
    <scope>IDENTIFICATION</scope>
</reference>
<dbReference type="GO" id="GO:0005737">
    <property type="term" value="C:cytoplasm"/>
    <property type="evidence" value="ECO:0007669"/>
    <property type="project" value="TreeGrafter"/>
</dbReference>
<dbReference type="Pfam" id="PF01231">
    <property type="entry name" value="IDO"/>
    <property type="match status" value="2"/>
</dbReference>